<evidence type="ECO:0000256" key="6">
    <source>
        <dbReference type="ARBA" id="ARBA00047512"/>
    </source>
</evidence>
<comment type="catalytic activity">
    <reaction evidence="6">
        <text>a sn-glycero-3-phosphodiester + H2O = an alcohol + sn-glycerol 3-phosphate + H(+)</text>
        <dbReference type="Rhea" id="RHEA:12969"/>
        <dbReference type="ChEBI" id="CHEBI:15377"/>
        <dbReference type="ChEBI" id="CHEBI:15378"/>
        <dbReference type="ChEBI" id="CHEBI:30879"/>
        <dbReference type="ChEBI" id="CHEBI:57597"/>
        <dbReference type="ChEBI" id="CHEBI:83408"/>
        <dbReference type="EC" id="3.1.4.46"/>
    </reaction>
</comment>
<dbReference type="RefSeq" id="WP_099998329.1">
    <property type="nucleotide sequence ID" value="NZ_CP017940.1"/>
</dbReference>
<dbReference type="KEGG" id="pht:BLM14_04715"/>
<keyword evidence="9" id="KW-1185">Reference proteome</keyword>
<organism evidence="8 9">
    <name type="scientific">Phyllobacterium zundukense</name>
    <dbReference type="NCBI Taxonomy" id="1867719"/>
    <lineage>
        <taxon>Bacteria</taxon>
        <taxon>Pseudomonadati</taxon>
        <taxon>Pseudomonadota</taxon>
        <taxon>Alphaproteobacteria</taxon>
        <taxon>Hyphomicrobiales</taxon>
        <taxon>Phyllobacteriaceae</taxon>
        <taxon>Phyllobacterium</taxon>
    </lineage>
</organism>
<protein>
    <recommendedName>
        <fullName evidence="2">glycerophosphodiester phosphodiesterase</fullName>
        <ecNumber evidence="2">3.1.4.46</ecNumber>
    </recommendedName>
</protein>
<dbReference type="InterPro" id="IPR017946">
    <property type="entry name" value="PLC-like_Pdiesterase_TIM-brl"/>
</dbReference>
<evidence type="ECO:0000256" key="5">
    <source>
        <dbReference type="ARBA" id="ARBA00022801"/>
    </source>
</evidence>
<keyword evidence="3" id="KW-0732">Signal</keyword>
<dbReference type="GO" id="GO:0006629">
    <property type="term" value="P:lipid metabolic process"/>
    <property type="evidence" value="ECO:0007669"/>
    <property type="project" value="InterPro"/>
</dbReference>
<name>A0A2N9W2Q7_9HYPH</name>
<dbReference type="Proteomes" id="UP000232163">
    <property type="component" value="Unassembled WGS sequence"/>
</dbReference>
<dbReference type="AlphaFoldDB" id="A0A2N9W2Q7"/>
<evidence type="ECO:0000256" key="3">
    <source>
        <dbReference type="ARBA" id="ARBA00022729"/>
    </source>
</evidence>
<evidence type="ECO:0000256" key="4">
    <source>
        <dbReference type="ARBA" id="ARBA00022798"/>
    </source>
</evidence>
<comment type="caution">
    <text evidence="8">The sequence shown here is derived from an EMBL/GenBank/DDBJ whole genome shotgun (WGS) entry which is preliminary data.</text>
</comment>
<feature type="domain" description="GP-PDE" evidence="7">
    <location>
        <begin position="37"/>
        <end position="324"/>
    </location>
</feature>
<dbReference type="EC" id="3.1.4.46" evidence="2"/>
<evidence type="ECO:0000256" key="1">
    <source>
        <dbReference type="ARBA" id="ARBA00007277"/>
    </source>
</evidence>
<dbReference type="Gene3D" id="3.20.20.190">
    <property type="entry name" value="Phosphatidylinositol (PI) phosphodiesterase"/>
    <property type="match status" value="1"/>
</dbReference>
<dbReference type="InterPro" id="IPR030395">
    <property type="entry name" value="GP_PDE_dom"/>
</dbReference>
<evidence type="ECO:0000256" key="2">
    <source>
        <dbReference type="ARBA" id="ARBA00012247"/>
    </source>
</evidence>
<dbReference type="PROSITE" id="PS51704">
    <property type="entry name" value="GP_PDE"/>
    <property type="match status" value="1"/>
</dbReference>
<dbReference type="EMBL" id="MZMT01000014">
    <property type="protein sequence ID" value="PIO46025.1"/>
    <property type="molecule type" value="Genomic_DNA"/>
</dbReference>
<evidence type="ECO:0000313" key="8">
    <source>
        <dbReference type="EMBL" id="PIO46025.1"/>
    </source>
</evidence>
<dbReference type="Pfam" id="PF03009">
    <property type="entry name" value="GDPD"/>
    <property type="match status" value="1"/>
</dbReference>
<dbReference type="GO" id="GO:0008889">
    <property type="term" value="F:glycerophosphodiester phosphodiesterase activity"/>
    <property type="evidence" value="ECO:0007669"/>
    <property type="project" value="UniProtKB-EC"/>
</dbReference>
<dbReference type="PANTHER" id="PTHR43620:SF7">
    <property type="entry name" value="GLYCEROPHOSPHODIESTER PHOSPHODIESTERASE GDPD5-RELATED"/>
    <property type="match status" value="1"/>
</dbReference>
<dbReference type="OrthoDB" id="9795622at2"/>
<evidence type="ECO:0000259" key="7">
    <source>
        <dbReference type="PROSITE" id="PS51704"/>
    </source>
</evidence>
<dbReference type="PANTHER" id="PTHR43620">
    <property type="entry name" value="GLYCEROPHOSPHORYL DIESTER PHOSPHODIESTERASE"/>
    <property type="match status" value="1"/>
</dbReference>
<proteinExistence type="inferred from homology"/>
<dbReference type="SUPFAM" id="SSF51695">
    <property type="entry name" value="PLC-like phosphodiesterases"/>
    <property type="match status" value="1"/>
</dbReference>
<keyword evidence="5" id="KW-0378">Hydrolase</keyword>
<evidence type="ECO:0000313" key="9">
    <source>
        <dbReference type="Proteomes" id="UP000232163"/>
    </source>
</evidence>
<comment type="similarity">
    <text evidence="1">Belongs to the glycerophosphoryl diester phosphodiesterase family.</text>
</comment>
<accession>A0A2N9W2Q7</accession>
<keyword evidence="4" id="KW-0319">Glycerol metabolism</keyword>
<sequence>MAIQVGVRPYFLVDDMNDGDLKTKLKSCADGPFKRTDFAIAHRGAPLQFPEHTKEGYLAAIRMGAGILDCDVTVTKDKQLVCRHSQCDLNDTTNIQSTNLKGNCTGGTCCTSDITLAEFKSLRGMMEAPKKAWRTDLYATRSGTLMSHAESIALFDAAGVKMTPELKNLERSIPGYSLGDYRQQVVDEYKAAKIDPSRVSIQSFDLADVRYWIKNEPDFGKGASYLVKTLPASTGFGSLFAQGVRTISFSLDGLAPLTNDKYVPTAAALAAKKAGFELVGWTMERDGMPNNTGDMTFGRMDVLAKEVGVKGVFSDWVGTTSYYASCMGLK</sequence>
<dbReference type="GO" id="GO:0006071">
    <property type="term" value="P:glycerol metabolic process"/>
    <property type="evidence" value="ECO:0007669"/>
    <property type="project" value="UniProtKB-KW"/>
</dbReference>
<gene>
    <name evidence="8" type="ORF">B5P45_05725</name>
</gene>
<reference evidence="8 9" key="1">
    <citation type="journal article" date="2017" name="Int J Environ Stud">
        <title>Does the Miocene-Pliocene relict legume Oxytropis triphylla form nitrogen-fixing nodules with a combination of bacterial strains?</title>
        <authorList>
            <person name="Safronova V."/>
            <person name="Belimov A."/>
            <person name="Sazanova A."/>
            <person name="Kuznetsova I."/>
            <person name="Popova J."/>
            <person name="Andronov E."/>
            <person name="Verkhozina A."/>
            <person name="Tikhonovich I."/>
        </authorList>
    </citation>
    <scope>NUCLEOTIDE SEQUENCE [LARGE SCALE GENOMIC DNA]</scope>
    <source>
        <strain evidence="8 9">Tri-38</strain>
    </source>
</reference>